<feature type="disulfide bond" evidence="10">
    <location>
        <begin position="1614"/>
        <end position="1765"/>
    </location>
</feature>
<dbReference type="Pfam" id="PF00754">
    <property type="entry name" value="F5_F8_type_C"/>
    <property type="match status" value="2"/>
</dbReference>
<dbReference type="InterPro" id="IPR011706">
    <property type="entry name" value="Cu-oxidase_C"/>
</dbReference>
<dbReference type="OrthoDB" id="2121828at2759"/>
<keyword evidence="14" id="KW-1185">Reference proteome</keyword>
<evidence type="ECO:0000313" key="14">
    <source>
        <dbReference type="Proteomes" id="UP000515159"/>
    </source>
</evidence>
<dbReference type="FunFam" id="2.60.120.260:FF:000002">
    <property type="entry name" value="Coagulation factor VIII"/>
    <property type="match status" value="2"/>
</dbReference>
<dbReference type="SUPFAM" id="SSF49503">
    <property type="entry name" value="Cupredoxins"/>
    <property type="match status" value="6"/>
</dbReference>
<evidence type="ECO:0000313" key="15">
    <source>
        <dbReference type="RefSeq" id="XP_033804588.1"/>
    </source>
</evidence>
<dbReference type="PROSITE" id="PS50022">
    <property type="entry name" value="FA58C_3"/>
    <property type="match status" value="2"/>
</dbReference>
<evidence type="ECO:0000256" key="9">
    <source>
        <dbReference type="ARBA" id="ARBA00023180"/>
    </source>
</evidence>
<keyword evidence="4" id="KW-0479">Metal-binding</keyword>
<dbReference type="Pfam" id="PF07732">
    <property type="entry name" value="Cu-oxidase_3"/>
    <property type="match status" value="2"/>
</dbReference>
<dbReference type="Gene3D" id="2.60.120.260">
    <property type="entry name" value="Galactose-binding domain-like"/>
    <property type="match status" value="2"/>
</dbReference>
<dbReference type="Proteomes" id="UP000515159">
    <property type="component" value="Chromosome 6"/>
</dbReference>
<evidence type="ECO:0000256" key="3">
    <source>
        <dbReference type="ARBA" id="ARBA00022525"/>
    </source>
</evidence>
<feature type="chain" id="PRO_5028058472" evidence="12">
    <location>
        <begin position="23"/>
        <end position="1927"/>
    </location>
</feature>
<feature type="domain" description="F5/8 type C" evidence="13">
    <location>
        <begin position="1770"/>
        <end position="1924"/>
    </location>
</feature>
<feature type="disulfide bond" evidence="10">
    <location>
        <begin position="588"/>
        <end position="669"/>
    </location>
</feature>
<keyword evidence="7" id="KW-0106">Calcium</keyword>
<dbReference type="KEGG" id="gsh:117362398"/>
<evidence type="ECO:0000256" key="7">
    <source>
        <dbReference type="ARBA" id="ARBA00022837"/>
    </source>
</evidence>
<organism evidence="14 15">
    <name type="scientific">Geotrypetes seraphini</name>
    <name type="common">Gaboon caecilian</name>
    <name type="synonym">Caecilia seraphini</name>
    <dbReference type="NCBI Taxonomy" id="260995"/>
    <lineage>
        <taxon>Eukaryota</taxon>
        <taxon>Metazoa</taxon>
        <taxon>Chordata</taxon>
        <taxon>Craniata</taxon>
        <taxon>Vertebrata</taxon>
        <taxon>Euteleostomi</taxon>
        <taxon>Amphibia</taxon>
        <taxon>Gymnophiona</taxon>
        <taxon>Geotrypetes</taxon>
    </lineage>
</organism>
<dbReference type="InterPro" id="IPR000421">
    <property type="entry name" value="FA58C"/>
</dbReference>
<dbReference type="Pfam" id="PF07731">
    <property type="entry name" value="Cu-oxidase_2"/>
    <property type="match status" value="1"/>
</dbReference>
<dbReference type="SMART" id="SM00231">
    <property type="entry name" value="FA58C"/>
    <property type="match status" value="2"/>
</dbReference>
<evidence type="ECO:0000256" key="11">
    <source>
        <dbReference type="SAM" id="MobiDB-lite"/>
    </source>
</evidence>
<gene>
    <name evidence="15" type="primary">F5</name>
</gene>
<reference evidence="15" key="1">
    <citation type="submission" date="2025-08" db="UniProtKB">
        <authorList>
            <consortium name="RefSeq"/>
        </authorList>
    </citation>
    <scope>IDENTIFICATION</scope>
</reference>
<feature type="compositionally biased region" description="Polar residues" evidence="11">
    <location>
        <begin position="845"/>
        <end position="858"/>
    </location>
</feature>
<dbReference type="PANTHER" id="PTHR46806">
    <property type="entry name" value="F5/8 TYPE C DOMAIN-CONTAINING PROTEIN"/>
    <property type="match status" value="1"/>
</dbReference>
<feature type="region of interest" description="Disordered" evidence="11">
    <location>
        <begin position="814"/>
        <end position="833"/>
    </location>
</feature>
<dbReference type="PIRSF" id="PIRSF000354">
    <property type="entry name" value="Factors_V_VIII"/>
    <property type="match status" value="1"/>
</dbReference>
<dbReference type="FunFam" id="2.60.40.420:FF:000011">
    <property type="entry name" value="Coagulation factor VIII (Predicted)"/>
    <property type="match status" value="1"/>
</dbReference>
<dbReference type="GO" id="GO:0016491">
    <property type="term" value="F:oxidoreductase activity"/>
    <property type="evidence" value="ECO:0007669"/>
    <property type="project" value="InterPro"/>
</dbReference>
<protein>
    <submittedName>
        <fullName evidence="15">Coagulation factor V</fullName>
    </submittedName>
</protein>
<evidence type="ECO:0000256" key="12">
    <source>
        <dbReference type="SAM" id="SignalP"/>
    </source>
</evidence>
<dbReference type="RefSeq" id="XP_033804588.1">
    <property type="nucleotide sequence ID" value="XM_033948697.1"/>
</dbReference>
<keyword evidence="6" id="KW-0677">Repeat</keyword>
<dbReference type="GO" id="GO:0005886">
    <property type="term" value="C:plasma membrane"/>
    <property type="evidence" value="ECO:0007669"/>
    <property type="project" value="TreeGrafter"/>
</dbReference>
<dbReference type="SUPFAM" id="SSF49785">
    <property type="entry name" value="Galactose-binding domain-like"/>
    <property type="match status" value="2"/>
</dbReference>
<keyword evidence="5 12" id="KW-0732">Signal</keyword>
<keyword evidence="9" id="KW-0325">Glycoprotein</keyword>
<dbReference type="InterPro" id="IPR050633">
    <property type="entry name" value="Neuropilin_MCO_CoagFactor"/>
</dbReference>
<evidence type="ECO:0000256" key="6">
    <source>
        <dbReference type="ARBA" id="ARBA00022737"/>
    </source>
</evidence>
<feature type="region of interest" description="Disordered" evidence="11">
    <location>
        <begin position="845"/>
        <end position="870"/>
    </location>
</feature>
<proteinExistence type="inferred from homology"/>
<dbReference type="InterPro" id="IPR008979">
    <property type="entry name" value="Galactose-bd-like_sf"/>
</dbReference>
<feature type="domain" description="F5/8 type C" evidence="13">
    <location>
        <begin position="1614"/>
        <end position="1765"/>
    </location>
</feature>
<feature type="disulfide bond" evidence="10">
    <location>
        <begin position="485"/>
        <end position="511"/>
    </location>
</feature>
<feature type="region of interest" description="Disordered" evidence="11">
    <location>
        <begin position="1102"/>
        <end position="1135"/>
    </location>
</feature>
<dbReference type="GeneID" id="117362398"/>
<evidence type="ECO:0000259" key="13">
    <source>
        <dbReference type="PROSITE" id="PS50022"/>
    </source>
</evidence>
<feature type="disulfide bond" evidence="10">
    <location>
        <begin position="158"/>
        <end position="184"/>
    </location>
</feature>
<dbReference type="CDD" id="cd00057">
    <property type="entry name" value="FA58C"/>
    <property type="match status" value="2"/>
</dbReference>
<dbReference type="InterPro" id="IPR008972">
    <property type="entry name" value="Cupredoxin"/>
</dbReference>
<evidence type="ECO:0000256" key="8">
    <source>
        <dbReference type="ARBA" id="ARBA00023157"/>
    </source>
</evidence>
<dbReference type="GO" id="GO:0005576">
    <property type="term" value="C:extracellular region"/>
    <property type="evidence" value="ECO:0007669"/>
    <property type="project" value="UniProtKB-SubCell"/>
</dbReference>
<feature type="disulfide bond" evidence="10">
    <location>
        <begin position="244"/>
        <end position="325"/>
    </location>
</feature>
<feature type="signal peptide" evidence="12">
    <location>
        <begin position="1"/>
        <end position="22"/>
    </location>
</feature>
<dbReference type="PROSITE" id="PS00079">
    <property type="entry name" value="MULTICOPPER_OXIDASE1"/>
    <property type="match status" value="1"/>
</dbReference>
<evidence type="ECO:0000256" key="4">
    <source>
        <dbReference type="ARBA" id="ARBA00022723"/>
    </source>
</evidence>
<dbReference type="GO" id="GO:0005507">
    <property type="term" value="F:copper ion binding"/>
    <property type="evidence" value="ECO:0007669"/>
    <property type="project" value="InterPro"/>
</dbReference>
<accession>A0A6P8RHT7</accession>
<dbReference type="PROSITE" id="PS01285">
    <property type="entry name" value="FA58C_1"/>
    <property type="match status" value="2"/>
</dbReference>
<dbReference type="InterPro" id="IPR033138">
    <property type="entry name" value="Cu_oxidase_CS"/>
</dbReference>
<evidence type="ECO:0000256" key="10">
    <source>
        <dbReference type="PIRSR" id="PIRSR000354-1"/>
    </source>
</evidence>
<feature type="disulfide bond" evidence="10">
    <location>
        <begin position="1429"/>
        <end position="1455"/>
    </location>
</feature>
<evidence type="ECO:0000256" key="2">
    <source>
        <dbReference type="ARBA" id="ARBA00010609"/>
    </source>
</evidence>
<dbReference type="PANTHER" id="PTHR46806:SF10">
    <property type="entry name" value="COAGULATION FACTOR V"/>
    <property type="match status" value="1"/>
</dbReference>
<feature type="compositionally biased region" description="Polar residues" evidence="11">
    <location>
        <begin position="1113"/>
        <end position="1135"/>
    </location>
</feature>
<evidence type="ECO:0000256" key="1">
    <source>
        <dbReference type="ARBA" id="ARBA00004613"/>
    </source>
</evidence>
<dbReference type="PROSITE" id="PS01286">
    <property type="entry name" value="FA58C_2"/>
    <property type="match status" value="1"/>
</dbReference>
<dbReference type="InParanoid" id="A0A6P8RHT7"/>
<keyword evidence="8 10" id="KW-1015">Disulfide bond</keyword>
<feature type="compositionally biased region" description="Basic and acidic residues" evidence="11">
    <location>
        <begin position="1103"/>
        <end position="1112"/>
    </location>
</feature>
<comment type="subcellular location">
    <subcellularLocation>
        <location evidence="1">Secreted</location>
    </subcellularLocation>
</comment>
<dbReference type="Gene3D" id="2.60.40.420">
    <property type="entry name" value="Cupredoxins - blue copper proteins"/>
    <property type="match status" value="5"/>
</dbReference>
<comment type="similarity">
    <text evidence="2">Belongs to the multicopper oxidase family.</text>
</comment>
<dbReference type="InterPro" id="IPR011707">
    <property type="entry name" value="Cu-oxidase-like_N"/>
</dbReference>
<keyword evidence="3" id="KW-0964">Secreted</keyword>
<name>A0A6P8RHT7_GEOSA</name>
<evidence type="ECO:0000256" key="5">
    <source>
        <dbReference type="ARBA" id="ARBA00022729"/>
    </source>
</evidence>
<dbReference type="FunFam" id="2.60.40.420:FF:000028">
    <property type="entry name" value="Ceruloplasmin"/>
    <property type="match status" value="2"/>
</dbReference>
<dbReference type="GO" id="GO:0038023">
    <property type="term" value="F:signaling receptor activity"/>
    <property type="evidence" value="ECO:0007669"/>
    <property type="project" value="TreeGrafter"/>
</dbReference>
<dbReference type="CTD" id="2153"/>
<dbReference type="InterPro" id="IPR024715">
    <property type="entry name" value="Factor_5/8-like"/>
</dbReference>
<dbReference type="FunCoup" id="A0A6P8RHT7">
    <property type="interactions" value="262"/>
</dbReference>
<sequence>MGPRGLRLLLGLLLGSLPGLEALFRQHHIAAVKVDWSYGIPQEQSSSSDTLFEKLVFREYEAGFEKEKPTSKFSGILGPTLRAEVGDTLEVVFKNMVDKPLTLHPQGIAYGKRFEGSMYADYTFASEKMDDAVHPGHVYTYVWEITKDVGPKEVDPACLTYIYYSHENMVQDFNAGLIGPLLICKEGSLREDGSQKMFDREYVLMFAIFDESKSWRKSPSLERGSVMYTINGYINGTLPDAEVCRNDNISWHIIGMSSSPEIFSIHFNAQVLEEKKQKVSVIKLAAAATTTANMTVRQDGRWLISSLVHKHLEAGMHGFLKTMACNDKATVVRKFTIQQRHHMKTWEYFIAAEEIMWDYSYSFPENADRTFCQKKNLYKKAVFQQYTDRSFSKRVDNPVEAGILGPIIRAQVRDSIHIVFKNKASRPYSIYPHGVTLPKSAEGATYPPDFTGNTTQNQAVNPGETFNYQWNILDTDEPTANDPQCLTRFYHSAVDINRDIASGLIGPLLICKSMSLSTRGNQRKADLEQQTVFAVFDENKSWYSEENLKSSGKDASAVKPEDPNFYSSNVLNTINGYVPECSPLLGFCHEEVVQWHISSVGAVDKIVPVHLTGHYFWDKQSNRDTLSLFPMHGESVSVEMDNTGIWMLGSLGSTKNNQNMRIRFRDAKCITEDEEDYNYHSIDVVGIEELYPPPTVPSNEKLPEDQDYNDKLALLLGIRTFRNKSESDIEELDFASLANDDYVDSTSEDTLILNGNNFIPSNNTLNDALEAAKLADAWNPIQADNVGLHSQNYTLTKPWFNAVNSTDNIAKVHGDNAPEDGEEATQEGSPILSETSNELYNFTRRQGNRAENSPNSGVVRQKREQGMEEGFEESIRPITNVTENSDENRYGYQEVSHNISQGEKSENLSLPLGFVVENETEQIPQLTSGETPDGNSTLALQLSSDIEPLQNKEWDAPTEGTKANFSRHFTSNINASSERCIDCIRKESRKVEIQVNREDDYVVPELTNSLPSVLGREVEGNISRKHNFSELKILENRQDYFSLEHAPPGALDGNMIKDSSLPEKQNKTVNKKWRIVEEESYETGDDDGIRDNSLLINPQMSDVTRRGEHLSPKESQGVQKNKGQSTRSKVNKPNSTMISTAGRIKLRKKKKARNPEVETLDNKLDHIGLASELNLTASEREINENISKSHFNQSTLNELSDRTVFSPRGFNPSVIVGIPRAEERDYSEYIPRLATDNAEDDDEYDSYSYVEFVEPYHLDSGTDLKKFLNPDVIAARFLRSPKGKKRTYYIAAEEINWDYSGLKKRHDKFDSDTSGNMYKKVVFRSYLDGSFQKLKVQGEYEEHLGISGPVIRAEVEDVIQVLFKNNASRPYSLHAHGVSYEKSSEGASYDDDSPDWLKKDDSVQPGETYIYIWYANRRSGPGENESPACKTWAYYSAVNPEKDIHSGLIGPLLICRSGTLDQDSYRPQDAREFTLLFMTFDETKSWYFEKYPKKTCTETSRTPSDAFGCHKFHAINGRTYNLQGLKMYENETVRWHLINMGDPKDIAIVHFHGQTLTEKHSRETQHGVYTLLPGSFATVEMKPSKAGLWLLDCELGDYQQAGMQTKFLVIDQPCKLPMGLSTGVIADSQITASDYLDPWKPQLARLNNAGAYNAWSTEKNQTQFPWIQVDLKKPVVISGIQTQGARQVFTQRYVTEFIVTYSTDKRKWTSFKGDSSSTQKIFDGNSDSSGIKENKFDPPIIARYIRVYPMEHMKRPTLRMELLGCEIEGCFVPLGMESGHIKDDQITASSIQSSWFSSWNPFYARLNLGGSVNAWQAKANNNQQWLQIDLLQSKRVTGIITQGAWNFNTEMYVKTYAIYYSANGKDWKPYLDESTSLEKVFMGNTDGMGHAKSRISPPIFSRFIRIIPKSWNRNIVFRLELFGCDIS</sequence>